<dbReference type="InterPro" id="IPR036388">
    <property type="entry name" value="WH-like_DNA-bd_sf"/>
</dbReference>
<organism evidence="2 3">
    <name type="scientific">Planosporangium mesophilum</name>
    <dbReference type="NCBI Taxonomy" id="689768"/>
    <lineage>
        <taxon>Bacteria</taxon>
        <taxon>Bacillati</taxon>
        <taxon>Actinomycetota</taxon>
        <taxon>Actinomycetes</taxon>
        <taxon>Micromonosporales</taxon>
        <taxon>Micromonosporaceae</taxon>
        <taxon>Planosporangium</taxon>
    </lineage>
</organism>
<reference evidence="2" key="1">
    <citation type="submission" date="2021-01" db="EMBL/GenBank/DDBJ databases">
        <title>Whole genome shotgun sequence of Planosporangium mesophilum NBRC 109066.</title>
        <authorList>
            <person name="Komaki H."/>
            <person name="Tamura T."/>
        </authorList>
    </citation>
    <scope>NUCLEOTIDE SEQUENCE</scope>
    <source>
        <strain evidence="2">NBRC 109066</strain>
    </source>
</reference>
<gene>
    <name evidence="2" type="ORF">Pme01_52440</name>
</gene>
<protein>
    <submittedName>
        <fullName evidence="2">Sugar kinase</fullName>
    </submittedName>
</protein>
<proteinExistence type="inferred from homology"/>
<dbReference type="InterPro" id="IPR000600">
    <property type="entry name" value="ROK"/>
</dbReference>
<dbReference type="GO" id="GO:0016301">
    <property type="term" value="F:kinase activity"/>
    <property type="evidence" value="ECO:0007669"/>
    <property type="project" value="UniProtKB-KW"/>
</dbReference>
<name>A0A8J3TI98_9ACTN</name>
<dbReference type="Proteomes" id="UP000599074">
    <property type="component" value="Unassembled WGS sequence"/>
</dbReference>
<keyword evidence="2" id="KW-0808">Transferase</keyword>
<evidence type="ECO:0000313" key="2">
    <source>
        <dbReference type="EMBL" id="GII25647.1"/>
    </source>
</evidence>
<dbReference type="InterPro" id="IPR036390">
    <property type="entry name" value="WH_DNA-bd_sf"/>
</dbReference>
<dbReference type="PANTHER" id="PTHR18964">
    <property type="entry name" value="ROK (REPRESSOR, ORF, KINASE) FAMILY"/>
    <property type="match status" value="1"/>
</dbReference>
<dbReference type="Pfam" id="PF00480">
    <property type="entry name" value="ROK"/>
    <property type="match status" value="1"/>
</dbReference>
<evidence type="ECO:0000256" key="1">
    <source>
        <dbReference type="ARBA" id="ARBA00006479"/>
    </source>
</evidence>
<comment type="caution">
    <text evidence="2">The sequence shown here is derived from an EMBL/GenBank/DDBJ whole genome shotgun (WGS) entry which is preliminary data.</text>
</comment>
<dbReference type="SUPFAM" id="SSF46785">
    <property type="entry name" value="Winged helix' DNA-binding domain"/>
    <property type="match status" value="1"/>
</dbReference>
<dbReference type="EMBL" id="BOON01000055">
    <property type="protein sequence ID" value="GII25647.1"/>
    <property type="molecule type" value="Genomic_DNA"/>
</dbReference>
<dbReference type="Gene3D" id="3.30.420.40">
    <property type="match status" value="2"/>
</dbReference>
<dbReference type="InterPro" id="IPR049874">
    <property type="entry name" value="ROK_cs"/>
</dbReference>
<keyword evidence="2" id="KW-0418">Kinase</keyword>
<dbReference type="PANTHER" id="PTHR18964:SF173">
    <property type="entry name" value="GLUCOKINASE"/>
    <property type="match status" value="1"/>
</dbReference>
<evidence type="ECO:0000313" key="3">
    <source>
        <dbReference type="Proteomes" id="UP000599074"/>
    </source>
</evidence>
<dbReference type="AlphaFoldDB" id="A0A8J3TI98"/>
<dbReference type="InterPro" id="IPR043129">
    <property type="entry name" value="ATPase_NBD"/>
</dbReference>
<dbReference type="Gene3D" id="1.10.10.10">
    <property type="entry name" value="Winged helix-like DNA-binding domain superfamily/Winged helix DNA-binding domain"/>
    <property type="match status" value="1"/>
</dbReference>
<accession>A0A8J3TI98</accession>
<dbReference type="PROSITE" id="PS01125">
    <property type="entry name" value="ROK"/>
    <property type="match status" value="1"/>
</dbReference>
<dbReference type="RefSeq" id="WP_203935869.1">
    <property type="nucleotide sequence ID" value="NZ_BOON01000055.1"/>
</dbReference>
<dbReference type="SUPFAM" id="SSF53067">
    <property type="entry name" value="Actin-like ATPase domain"/>
    <property type="match status" value="1"/>
</dbReference>
<comment type="similarity">
    <text evidence="1">Belongs to the ROK (NagC/XylR) family.</text>
</comment>
<sequence>MGEPAERAPLASERLDSLVAVLDLVRAGAAATRPELGRHSGLGRTVIAQRVAELMEHGLVGDGALGPSTGGRAPRQLTFRADAGHVLVAELGATALNVALADLSGHLLTQYRERNDIAAGPERTLDRVEALFDRILAERPDAADLLWGIGVGVPGPVEFATGRPIAPPIMPGWDDYPVRDRLATRYRVSTWVDNEVNTMALGEYRAGLAKGVDDVVYVKIGTGIGAGLISGGRLHRGGQGCAGDVGHVAVVDDTDVVCRCGNVGCLEALAGGGALAREGTRAAREGRSGYLAEVLASGRPINGSDISTAARHGDPVSVELLARSGRLIGTTLATVVNFYNPSLIVIGGQVANAGDVLLAAIRQVVYRRSLPLATRDLRIVHSALGDRAGLMGAAYMVIDELFSRQHLPLWIDAGSPRGRTDIPAALVATGGR</sequence>
<keyword evidence="3" id="KW-1185">Reference proteome</keyword>